<organism evidence="1">
    <name type="scientific">uncultured Eubacteriales bacterium</name>
    <dbReference type="NCBI Taxonomy" id="172733"/>
    <lineage>
        <taxon>Bacteria</taxon>
        <taxon>Bacillati</taxon>
        <taxon>Bacillota</taxon>
        <taxon>Clostridia</taxon>
        <taxon>Eubacteriales</taxon>
        <taxon>environmental samples</taxon>
    </lineage>
</organism>
<protein>
    <submittedName>
        <fullName evidence="1">Uncharacterized protein</fullName>
    </submittedName>
</protein>
<name>A0A212KB41_9FIRM</name>
<evidence type="ECO:0000313" key="1">
    <source>
        <dbReference type="EMBL" id="SBW08715.1"/>
    </source>
</evidence>
<gene>
    <name evidence="1" type="ORF">KL86CLO1_12504</name>
</gene>
<dbReference type="EMBL" id="FLUN01000001">
    <property type="protein sequence ID" value="SBW08715.1"/>
    <property type="molecule type" value="Genomic_DNA"/>
</dbReference>
<dbReference type="AlphaFoldDB" id="A0A212KB41"/>
<proteinExistence type="predicted"/>
<sequence>MPKGRIRTACAQTRAGESLIQNLSWLSTDFTKFLLLYDSGRVSQKHKIIFANCNMRYTL</sequence>
<accession>A0A212KB41</accession>
<reference evidence="1" key="1">
    <citation type="submission" date="2016-04" db="EMBL/GenBank/DDBJ databases">
        <authorList>
            <person name="Evans L.H."/>
            <person name="Alamgir A."/>
            <person name="Owens N."/>
            <person name="Weber N.D."/>
            <person name="Virtaneva K."/>
            <person name="Barbian K."/>
            <person name="Babar A."/>
            <person name="Rosenke K."/>
        </authorList>
    </citation>
    <scope>NUCLEOTIDE SEQUENCE</scope>
    <source>
        <strain evidence="1">86</strain>
    </source>
</reference>